<dbReference type="InterPro" id="IPR051185">
    <property type="entry name" value="ASPM"/>
</dbReference>
<dbReference type="InterPro" id="IPR027417">
    <property type="entry name" value="P-loop_NTPase"/>
</dbReference>
<dbReference type="AlphaFoldDB" id="A0AAW1Q9W7"/>
<dbReference type="GO" id="GO:0007051">
    <property type="term" value="P:spindle organization"/>
    <property type="evidence" value="ECO:0007669"/>
    <property type="project" value="TreeGrafter"/>
</dbReference>
<dbReference type="GO" id="GO:0000922">
    <property type="term" value="C:spindle pole"/>
    <property type="evidence" value="ECO:0007669"/>
    <property type="project" value="TreeGrafter"/>
</dbReference>
<dbReference type="InterPro" id="IPR000048">
    <property type="entry name" value="IQ_motif_EF-hand-BS"/>
</dbReference>
<evidence type="ECO:0000313" key="2">
    <source>
        <dbReference type="Proteomes" id="UP001489004"/>
    </source>
</evidence>
<dbReference type="Gene3D" id="1.20.5.190">
    <property type="match status" value="1"/>
</dbReference>
<evidence type="ECO:0008006" key="3">
    <source>
        <dbReference type="Google" id="ProtNLM"/>
    </source>
</evidence>
<gene>
    <name evidence="1" type="ORF">WJX72_010042</name>
</gene>
<organism evidence="1 2">
    <name type="scientific">[Myrmecia] bisecta</name>
    <dbReference type="NCBI Taxonomy" id="41462"/>
    <lineage>
        <taxon>Eukaryota</taxon>
        <taxon>Viridiplantae</taxon>
        <taxon>Chlorophyta</taxon>
        <taxon>core chlorophytes</taxon>
        <taxon>Trebouxiophyceae</taxon>
        <taxon>Trebouxiales</taxon>
        <taxon>Trebouxiaceae</taxon>
        <taxon>Myrmecia</taxon>
    </lineage>
</organism>
<dbReference type="GO" id="GO:0000278">
    <property type="term" value="P:mitotic cell cycle"/>
    <property type="evidence" value="ECO:0007669"/>
    <property type="project" value="TreeGrafter"/>
</dbReference>
<keyword evidence="2" id="KW-1185">Reference proteome</keyword>
<dbReference type="PANTHER" id="PTHR22706">
    <property type="entry name" value="ASSEMBLY FACTOR FOR SPINDLE MICROTUBULES"/>
    <property type="match status" value="1"/>
</dbReference>
<dbReference type="EMBL" id="JALJOR010000004">
    <property type="protein sequence ID" value="KAK9818282.1"/>
    <property type="molecule type" value="Genomic_DNA"/>
</dbReference>
<dbReference type="SUPFAM" id="SSF52540">
    <property type="entry name" value="P-loop containing nucleoside triphosphate hydrolases"/>
    <property type="match status" value="1"/>
</dbReference>
<evidence type="ECO:0000313" key="1">
    <source>
        <dbReference type="EMBL" id="KAK9818282.1"/>
    </source>
</evidence>
<dbReference type="Pfam" id="PF00612">
    <property type="entry name" value="IQ"/>
    <property type="match status" value="3"/>
</dbReference>
<comment type="caution">
    <text evidence="1">The sequence shown here is derived from an EMBL/GenBank/DDBJ whole genome shotgun (WGS) entry which is preliminary data.</text>
</comment>
<dbReference type="GO" id="GO:0051295">
    <property type="term" value="P:establishment of meiotic spindle localization"/>
    <property type="evidence" value="ECO:0007669"/>
    <property type="project" value="TreeGrafter"/>
</dbReference>
<dbReference type="PANTHER" id="PTHR22706:SF2">
    <property type="entry name" value="SFI1 SPINDLE BODY DOMAIN-CONTAINING PROTEIN"/>
    <property type="match status" value="1"/>
</dbReference>
<name>A0AAW1Q9W7_9CHLO</name>
<protein>
    <recommendedName>
        <fullName evidence="3">Spermatogenesis-associated protein 17</fullName>
    </recommendedName>
</protein>
<dbReference type="SMART" id="SM00015">
    <property type="entry name" value="IQ"/>
    <property type="match status" value="3"/>
</dbReference>
<proteinExistence type="predicted"/>
<accession>A0AAW1Q9W7</accession>
<reference evidence="1 2" key="1">
    <citation type="journal article" date="2024" name="Nat. Commun.">
        <title>Phylogenomics reveals the evolutionary origins of lichenization in chlorophyte algae.</title>
        <authorList>
            <person name="Puginier C."/>
            <person name="Libourel C."/>
            <person name="Otte J."/>
            <person name="Skaloud P."/>
            <person name="Haon M."/>
            <person name="Grisel S."/>
            <person name="Petersen M."/>
            <person name="Berrin J.G."/>
            <person name="Delaux P.M."/>
            <person name="Dal Grande F."/>
            <person name="Keller J."/>
        </authorList>
    </citation>
    <scope>NUCLEOTIDE SEQUENCE [LARGE SCALE GENOMIC DNA]</scope>
    <source>
        <strain evidence="1 2">SAG 2043</strain>
    </source>
</reference>
<dbReference type="Proteomes" id="UP001489004">
    <property type="component" value="Unassembled WGS sequence"/>
</dbReference>
<dbReference type="GO" id="GO:0005516">
    <property type="term" value="F:calmodulin binding"/>
    <property type="evidence" value="ECO:0007669"/>
    <property type="project" value="TreeGrafter"/>
</dbReference>
<sequence length="335" mass="38424">MAAIARLKAKAPEVVVAFLENSRQAEAARPRDTAAAIRIQAAIRSYIVRHNLRRLTQTVICIQRCWRGYVGRQWFKHCRRIADKQLRKAYFDVQATQIQRHWRGFYSRKYVHDFGARKAYLATIASKNAQIREYINAEFQTAVQILHKQEEEEAQARFAKRVIKLHHLLSTEAQAGVFRSPYAAVADTLPAVAGVPLETHIKDCTKASMKAWRHKHLAKHPFLPSITHAHHKGAGRKLTIRASERYAPDAAKESDQLDVKLHRHEVLERHGSPFLTTATMPEPFVKVPPMRSSMQYNDPMGHAMGIHTATQDAQMLRISRRQFTTSLGRQHYFDD</sequence>
<dbReference type="PROSITE" id="PS50096">
    <property type="entry name" value="IQ"/>
    <property type="match status" value="2"/>
</dbReference>